<protein>
    <submittedName>
        <fullName evidence="1">Uncharacterized protein</fullName>
    </submittedName>
</protein>
<keyword evidence="2" id="KW-1185">Reference proteome</keyword>
<sequence length="112" mass="12803">MKRAKATFGWEGEKKTTMTQLAVHQTWTTERRPTPPMPDAITVTEPIEWATWATARTTRAPSRLNGRKLWVSPSEVSLSCCAVSEFRSLEDCFLSSPTLRVSFSVCFLRFRF</sequence>
<organism evidence="1 2">
    <name type="scientific">Araneus ventricosus</name>
    <name type="common">Orbweaver spider</name>
    <name type="synonym">Epeira ventricosa</name>
    <dbReference type="NCBI Taxonomy" id="182803"/>
    <lineage>
        <taxon>Eukaryota</taxon>
        <taxon>Metazoa</taxon>
        <taxon>Ecdysozoa</taxon>
        <taxon>Arthropoda</taxon>
        <taxon>Chelicerata</taxon>
        <taxon>Arachnida</taxon>
        <taxon>Araneae</taxon>
        <taxon>Araneomorphae</taxon>
        <taxon>Entelegynae</taxon>
        <taxon>Araneoidea</taxon>
        <taxon>Araneidae</taxon>
        <taxon>Araneus</taxon>
    </lineage>
</organism>
<dbReference type="Proteomes" id="UP000499080">
    <property type="component" value="Unassembled WGS sequence"/>
</dbReference>
<evidence type="ECO:0000313" key="2">
    <source>
        <dbReference type="Proteomes" id="UP000499080"/>
    </source>
</evidence>
<accession>A0A4Y2SIP0</accession>
<evidence type="ECO:0000313" key="1">
    <source>
        <dbReference type="EMBL" id="GBN88128.1"/>
    </source>
</evidence>
<proteinExistence type="predicted"/>
<name>A0A4Y2SIP0_ARAVE</name>
<dbReference type="AlphaFoldDB" id="A0A4Y2SIP0"/>
<reference evidence="1 2" key="1">
    <citation type="journal article" date="2019" name="Sci. Rep.">
        <title>Orb-weaving spider Araneus ventricosus genome elucidates the spidroin gene catalogue.</title>
        <authorList>
            <person name="Kono N."/>
            <person name="Nakamura H."/>
            <person name="Ohtoshi R."/>
            <person name="Moran D.A.P."/>
            <person name="Shinohara A."/>
            <person name="Yoshida Y."/>
            <person name="Fujiwara M."/>
            <person name="Mori M."/>
            <person name="Tomita M."/>
            <person name="Arakawa K."/>
        </authorList>
    </citation>
    <scope>NUCLEOTIDE SEQUENCE [LARGE SCALE GENOMIC DNA]</scope>
</reference>
<gene>
    <name evidence="1" type="ORF">AVEN_108123_1</name>
</gene>
<dbReference type="EMBL" id="BGPR01022129">
    <property type="protein sequence ID" value="GBN88128.1"/>
    <property type="molecule type" value="Genomic_DNA"/>
</dbReference>
<comment type="caution">
    <text evidence="1">The sequence shown here is derived from an EMBL/GenBank/DDBJ whole genome shotgun (WGS) entry which is preliminary data.</text>
</comment>